<evidence type="ECO:0000256" key="8">
    <source>
        <dbReference type="ARBA" id="ARBA00023242"/>
    </source>
</evidence>
<dbReference type="Proteomes" id="UP001374579">
    <property type="component" value="Unassembled WGS sequence"/>
</dbReference>
<dbReference type="InterPro" id="IPR035500">
    <property type="entry name" value="NHR-like_dom_sf"/>
</dbReference>
<keyword evidence="14" id="KW-1185">Reference proteome</keyword>
<dbReference type="SMART" id="SM00430">
    <property type="entry name" value="HOLI"/>
    <property type="match status" value="1"/>
</dbReference>
<keyword evidence="7 9" id="KW-0675">Receptor</keyword>
<organism evidence="13 14">
    <name type="scientific">Littorina saxatilis</name>
    <dbReference type="NCBI Taxonomy" id="31220"/>
    <lineage>
        <taxon>Eukaryota</taxon>
        <taxon>Metazoa</taxon>
        <taxon>Spiralia</taxon>
        <taxon>Lophotrochozoa</taxon>
        <taxon>Mollusca</taxon>
        <taxon>Gastropoda</taxon>
        <taxon>Caenogastropoda</taxon>
        <taxon>Littorinimorpha</taxon>
        <taxon>Littorinoidea</taxon>
        <taxon>Littorinidae</taxon>
        <taxon>Littorina</taxon>
    </lineage>
</organism>
<dbReference type="PROSITE" id="PS51030">
    <property type="entry name" value="NUCLEAR_REC_DBD_2"/>
    <property type="match status" value="1"/>
</dbReference>
<evidence type="ECO:0008006" key="15">
    <source>
        <dbReference type="Google" id="ProtNLM"/>
    </source>
</evidence>
<dbReference type="SUPFAM" id="SSF48508">
    <property type="entry name" value="Nuclear receptor ligand-binding domain"/>
    <property type="match status" value="1"/>
</dbReference>
<comment type="caution">
    <text evidence="13">The sequence shown here is derived from an EMBL/GenBank/DDBJ whole genome shotgun (WGS) entry which is preliminary data.</text>
</comment>
<dbReference type="Gene3D" id="1.10.565.10">
    <property type="entry name" value="Retinoid X Receptor"/>
    <property type="match status" value="1"/>
</dbReference>
<feature type="domain" description="NR LBD" evidence="12">
    <location>
        <begin position="271"/>
        <end position="535"/>
    </location>
</feature>
<gene>
    <name evidence="13" type="ORF">V1264_016818</name>
</gene>
<evidence type="ECO:0000256" key="9">
    <source>
        <dbReference type="RuleBase" id="RU004334"/>
    </source>
</evidence>
<dbReference type="SMART" id="SM00399">
    <property type="entry name" value="ZnF_C4"/>
    <property type="match status" value="1"/>
</dbReference>
<evidence type="ECO:0000313" key="14">
    <source>
        <dbReference type="Proteomes" id="UP001374579"/>
    </source>
</evidence>
<evidence type="ECO:0000256" key="2">
    <source>
        <dbReference type="ARBA" id="ARBA00022771"/>
    </source>
</evidence>
<comment type="subcellular location">
    <subcellularLocation>
        <location evidence="9">Nucleus</location>
    </subcellularLocation>
</comment>
<name>A0AAN9BHU1_9CAEN</name>
<feature type="region of interest" description="Disordered" evidence="10">
    <location>
        <begin position="120"/>
        <end position="163"/>
    </location>
</feature>
<evidence type="ECO:0000256" key="10">
    <source>
        <dbReference type="SAM" id="MobiDB-lite"/>
    </source>
</evidence>
<protein>
    <recommendedName>
        <fullName evidence="15">Nuclear receptor</fullName>
    </recommendedName>
</protein>
<dbReference type="PANTHER" id="PTHR24082">
    <property type="entry name" value="NUCLEAR HORMONE RECEPTOR"/>
    <property type="match status" value="1"/>
</dbReference>
<keyword evidence="5 9" id="KW-0238">DNA-binding</keyword>
<dbReference type="InterPro" id="IPR001723">
    <property type="entry name" value="Nuclear_hrmn_rcpt"/>
</dbReference>
<evidence type="ECO:0000259" key="11">
    <source>
        <dbReference type="PROSITE" id="PS51030"/>
    </source>
</evidence>
<dbReference type="Pfam" id="PF00104">
    <property type="entry name" value="Hormone_recep"/>
    <property type="match status" value="1"/>
</dbReference>
<proteinExistence type="inferred from homology"/>
<dbReference type="AlphaFoldDB" id="A0AAN9BHU1"/>
<evidence type="ECO:0000256" key="1">
    <source>
        <dbReference type="ARBA" id="ARBA00022723"/>
    </source>
</evidence>
<dbReference type="GO" id="GO:0003700">
    <property type="term" value="F:DNA-binding transcription factor activity"/>
    <property type="evidence" value="ECO:0007669"/>
    <property type="project" value="InterPro"/>
</dbReference>
<feature type="compositionally biased region" description="Low complexity" evidence="10">
    <location>
        <begin position="123"/>
        <end position="136"/>
    </location>
</feature>
<dbReference type="SUPFAM" id="SSF57716">
    <property type="entry name" value="Glucocorticoid receptor-like (DNA-binding domain)"/>
    <property type="match status" value="1"/>
</dbReference>
<keyword evidence="3 9" id="KW-0862">Zinc</keyword>
<reference evidence="13 14" key="1">
    <citation type="submission" date="2024-02" db="EMBL/GenBank/DDBJ databases">
        <title>Chromosome-scale genome assembly of the rough periwinkle Littorina saxatilis.</title>
        <authorList>
            <person name="De Jode A."/>
            <person name="Faria R."/>
            <person name="Formenti G."/>
            <person name="Sims Y."/>
            <person name="Smith T.P."/>
            <person name="Tracey A."/>
            <person name="Wood J.M.D."/>
            <person name="Zagrodzka Z.B."/>
            <person name="Johannesson K."/>
            <person name="Butlin R.K."/>
            <person name="Leder E.H."/>
        </authorList>
    </citation>
    <scope>NUCLEOTIDE SEQUENCE [LARGE SCALE GENOMIC DNA]</scope>
    <source>
        <strain evidence="13">Snail1</strain>
        <tissue evidence="13">Muscle</tissue>
    </source>
</reference>
<comment type="similarity">
    <text evidence="9">Belongs to the nuclear hormone receptor family.</text>
</comment>
<evidence type="ECO:0000256" key="6">
    <source>
        <dbReference type="ARBA" id="ARBA00023163"/>
    </source>
</evidence>
<dbReference type="PRINTS" id="PR00047">
    <property type="entry name" value="STROIDFINGER"/>
</dbReference>
<keyword evidence="1 9" id="KW-0479">Metal-binding</keyword>
<dbReference type="Pfam" id="PF00105">
    <property type="entry name" value="zf-C4"/>
    <property type="match status" value="1"/>
</dbReference>
<feature type="compositionally biased region" description="Basic residues" evidence="10">
    <location>
        <begin position="144"/>
        <end position="155"/>
    </location>
</feature>
<evidence type="ECO:0000256" key="5">
    <source>
        <dbReference type="ARBA" id="ARBA00023125"/>
    </source>
</evidence>
<dbReference type="GO" id="GO:0043565">
    <property type="term" value="F:sequence-specific DNA binding"/>
    <property type="evidence" value="ECO:0007669"/>
    <property type="project" value="InterPro"/>
</dbReference>
<dbReference type="GO" id="GO:0008270">
    <property type="term" value="F:zinc ion binding"/>
    <property type="evidence" value="ECO:0007669"/>
    <property type="project" value="UniProtKB-KW"/>
</dbReference>
<feature type="domain" description="Nuclear receptor" evidence="11">
    <location>
        <begin position="165"/>
        <end position="240"/>
    </location>
</feature>
<evidence type="ECO:0000256" key="3">
    <source>
        <dbReference type="ARBA" id="ARBA00022833"/>
    </source>
</evidence>
<evidence type="ECO:0000259" key="12">
    <source>
        <dbReference type="PROSITE" id="PS51843"/>
    </source>
</evidence>
<keyword evidence="2 9" id="KW-0863">Zinc-finger</keyword>
<dbReference type="InterPro" id="IPR050234">
    <property type="entry name" value="Nuclear_hormone_rcpt_NR1"/>
</dbReference>
<evidence type="ECO:0000256" key="7">
    <source>
        <dbReference type="ARBA" id="ARBA00023170"/>
    </source>
</evidence>
<dbReference type="InterPro" id="IPR000536">
    <property type="entry name" value="Nucl_hrmn_rcpt_lig-bd"/>
</dbReference>
<dbReference type="InterPro" id="IPR001628">
    <property type="entry name" value="Znf_hrmn_rcpt"/>
</dbReference>
<dbReference type="EMBL" id="JBAMIC010000007">
    <property type="protein sequence ID" value="KAK7105441.1"/>
    <property type="molecule type" value="Genomic_DNA"/>
</dbReference>
<sequence>MTMALLEATNTLLEFDMFQNSAMLSLCPLASSFSASSFSQDSSMTQYTASSDDETTVTSLTNASEDCFQFLRNDACAQQATTIDLSPLASSSCDSPFGGVDGERFVCFDIDDFTSGFEAGELSSSSNDTSISFDASLSSETGKKGKKSRQTKPRIPRTTSAKNQLPPCRVCGDAASGFHYGVNSCEACKRFFRRALKRKRNFKCRGNKNCIIKGKKNNLCGFCRYNRCLALGMSKTAIKTGRYTHEKRAQDIREVQRLVSETSDLAIQETEVADILEKLISAHAKVITNADVPGATMAQRAREKLEEFRLKREVFGFEDFLSPEQYDEVFQVTGLDLDERKAHMAFVAKSLDTFVHGYVRFGKGVPGFSDLSLNDQANLLKLARVEVWFLGAYRGFAVDPNVFFAPNRDCRHRCEMERLLGREYTDYAYDLARSMQKLDLTQDEVIVLKAVCLTFTDRCAMDDPGKVEEIQWRMLRCFLCLLRRNHPGEDGLFHRVMSFVTAVRNLTELSKEALNTRHFSHAIRTNSTLVDMLLV</sequence>
<evidence type="ECO:0000313" key="13">
    <source>
        <dbReference type="EMBL" id="KAK7105441.1"/>
    </source>
</evidence>
<keyword evidence="4 9" id="KW-0805">Transcription regulation</keyword>
<keyword evidence="6 9" id="KW-0804">Transcription</keyword>
<keyword evidence="8 9" id="KW-0539">Nucleus</keyword>
<dbReference type="InterPro" id="IPR013088">
    <property type="entry name" value="Znf_NHR/GATA"/>
</dbReference>
<accession>A0AAN9BHU1</accession>
<dbReference type="Gene3D" id="3.30.50.10">
    <property type="entry name" value="Erythroid Transcription Factor GATA-1, subunit A"/>
    <property type="match status" value="1"/>
</dbReference>
<dbReference type="CDD" id="cd06916">
    <property type="entry name" value="NR_DBD_like"/>
    <property type="match status" value="1"/>
</dbReference>
<dbReference type="PROSITE" id="PS51843">
    <property type="entry name" value="NR_LBD"/>
    <property type="match status" value="1"/>
</dbReference>
<dbReference type="PROSITE" id="PS00031">
    <property type="entry name" value="NUCLEAR_REC_DBD_1"/>
    <property type="match status" value="1"/>
</dbReference>
<dbReference type="PRINTS" id="PR00398">
    <property type="entry name" value="STRDHORMONER"/>
</dbReference>
<dbReference type="GO" id="GO:0005634">
    <property type="term" value="C:nucleus"/>
    <property type="evidence" value="ECO:0007669"/>
    <property type="project" value="UniProtKB-SubCell"/>
</dbReference>
<evidence type="ECO:0000256" key="4">
    <source>
        <dbReference type="ARBA" id="ARBA00023015"/>
    </source>
</evidence>